<reference evidence="2 3" key="1">
    <citation type="journal article" date="2018" name="Sci. Rep.">
        <title>Genomic signatures of local adaptation to the degree of environmental predictability in rotifers.</title>
        <authorList>
            <person name="Franch-Gras L."/>
            <person name="Hahn C."/>
            <person name="Garcia-Roger E.M."/>
            <person name="Carmona M.J."/>
            <person name="Serra M."/>
            <person name="Gomez A."/>
        </authorList>
    </citation>
    <scope>NUCLEOTIDE SEQUENCE [LARGE SCALE GENOMIC DNA]</scope>
    <source>
        <strain evidence="2">HYR1</strain>
    </source>
</reference>
<comment type="caution">
    <text evidence="2">The sequence shown here is derived from an EMBL/GenBank/DDBJ whole genome shotgun (WGS) entry which is preliminary data.</text>
</comment>
<keyword evidence="3" id="KW-1185">Reference proteome</keyword>
<dbReference type="AlphaFoldDB" id="A0A3M7T073"/>
<name>A0A3M7T073_BRAPC</name>
<keyword evidence="1" id="KW-1133">Transmembrane helix</keyword>
<proteinExistence type="predicted"/>
<sequence>MSRRRSLSSIVCQLVLSSSEMIKFDPGMMYFCLIMKIAAGVATSSLKLFCVRKKKYCLDLDVHAYRVRAIEALVGTRVQIGEAPLGYSDRQNLMNADGRIVQFQKFRKRIFKEDYEASKRGNLFPILRKIGNRLKKVSDFFLDSNFSDEQQLLHQSSNSLKINSVNSEWCNIQSCIKY</sequence>
<protein>
    <submittedName>
        <fullName evidence="2">Uncharacterized protein</fullName>
    </submittedName>
</protein>
<evidence type="ECO:0000313" key="3">
    <source>
        <dbReference type="Proteomes" id="UP000276133"/>
    </source>
</evidence>
<keyword evidence="1" id="KW-0472">Membrane</keyword>
<keyword evidence="1" id="KW-0812">Transmembrane</keyword>
<dbReference type="Proteomes" id="UP000276133">
    <property type="component" value="Unassembled WGS sequence"/>
</dbReference>
<dbReference type="EMBL" id="REGN01000505">
    <property type="protein sequence ID" value="RNA41426.1"/>
    <property type="molecule type" value="Genomic_DNA"/>
</dbReference>
<accession>A0A3M7T073</accession>
<evidence type="ECO:0000256" key="1">
    <source>
        <dbReference type="SAM" id="Phobius"/>
    </source>
</evidence>
<gene>
    <name evidence="2" type="ORF">BpHYR1_053060</name>
</gene>
<feature type="transmembrane region" description="Helical" evidence="1">
    <location>
        <begin position="28"/>
        <end position="50"/>
    </location>
</feature>
<evidence type="ECO:0000313" key="2">
    <source>
        <dbReference type="EMBL" id="RNA41426.1"/>
    </source>
</evidence>
<organism evidence="2 3">
    <name type="scientific">Brachionus plicatilis</name>
    <name type="common">Marine rotifer</name>
    <name type="synonym">Brachionus muelleri</name>
    <dbReference type="NCBI Taxonomy" id="10195"/>
    <lineage>
        <taxon>Eukaryota</taxon>
        <taxon>Metazoa</taxon>
        <taxon>Spiralia</taxon>
        <taxon>Gnathifera</taxon>
        <taxon>Rotifera</taxon>
        <taxon>Eurotatoria</taxon>
        <taxon>Monogononta</taxon>
        <taxon>Pseudotrocha</taxon>
        <taxon>Ploima</taxon>
        <taxon>Brachionidae</taxon>
        <taxon>Brachionus</taxon>
    </lineage>
</organism>